<protein>
    <submittedName>
        <fullName evidence="8">Multidrug efflux SMR transporter</fullName>
    </submittedName>
</protein>
<dbReference type="SUPFAM" id="SSF103481">
    <property type="entry name" value="Multidrug resistance efflux transporter EmrE"/>
    <property type="match status" value="1"/>
</dbReference>
<dbReference type="Pfam" id="PF00893">
    <property type="entry name" value="Multi_Drug_Res"/>
    <property type="match status" value="1"/>
</dbReference>
<evidence type="ECO:0000256" key="3">
    <source>
        <dbReference type="ARBA" id="ARBA00022475"/>
    </source>
</evidence>
<dbReference type="GO" id="GO:0022857">
    <property type="term" value="F:transmembrane transporter activity"/>
    <property type="evidence" value="ECO:0007669"/>
    <property type="project" value="InterPro"/>
</dbReference>
<dbReference type="GO" id="GO:0005886">
    <property type="term" value="C:plasma membrane"/>
    <property type="evidence" value="ECO:0007669"/>
    <property type="project" value="UniProtKB-SubCell"/>
</dbReference>
<evidence type="ECO:0000256" key="4">
    <source>
        <dbReference type="ARBA" id="ARBA00022692"/>
    </source>
</evidence>
<evidence type="ECO:0000256" key="1">
    <source>
        <dbReference type="ARBA" id="ARBA00004651"/>
    </source>
</evidence>
<dbReference type="GeneID" id="72185656"/>
<keyword evidence="3" id="KW-1003">Cell membrane</keyword>
<accession>A0A8U0HQ59</accession>
<keyword evidence="4 7" id="KW-0812">Transmembrane</keyword>
<keyword evidence="5 7" id="KW-1133">Transmembrane helix</keyword>
<dbReference type="InterPro" id="IPR000390">
    <property type="entry name" value="Small_drug/metabolite_transptr"/>
</dbReference>
<feature type="transmembrane region" description="Helical" evidence="7">
    <location>
        <begin position="85"/>
        <end position="104"/>
    </location>
</feature>
<dbReference type="KEGG" id="halx:M0R89_10615"/>
<dbReference type="FunFam" id="1.10.3730.20:FF:000001">
    <property type="entry name" value="Quaternary ammonium compound resistance transporter SugE"/>
    <property type="match status" value="1"/>
</dbReference>
<keyword evidence="2" id="KW-0813">Transport</keyword>
<proteinExistence type="predicted"/>
<comment type="subcellular location">
    <subcellularLocation>
        <location evidence="1">Cell membrane</location>
        <topology evidence="1">Multi-pass membrane protein</topology>
    </subcellularLocation>
</comment>
<evidence type="ECO:0000256" key="5">
    <source>
        <dbReference type="ARBA" id="ARBA00022989"/>
    </source>
</evidence>
<dbReference type="Gene3D" id="1.10.3730.20">
    <property type="match status" value="1"/>
</dbReference>
<dbReference type="PANTHER" id="PTHR30561">
    <property type="entry name" value="SMR FAMILY PROTON-DEPENDENT DRUG EFFLUX TRANSPORTER SUGE"/>
    <property type="match status" value="1"/>
</dbReference>
<dbReference type="RefSeq" id="WP_248649059.1">
    <property type="nucleotide sequence ID" value="NZ_CP096659.1"/>
</dbReference>
<name>A0A8U0HQ59_9EURY</name>
<sequence length="112" mass="11425">MREYLYLGGAIAAEVTGTAALKFSDGFANVVPSLVVVAGYVGSFYLLSLTLQELPIGLVYATWSAVGIVAAALLGVVVFDESLDAAGVVGMALIVGGVVVLNLFSDAYSPAH</sequence>
<evidence type="ECO:0000313" key="9">
    <source>
        <dbReference type="Proteomes" id="UP000830729"/>
    </source>
</evidence>
<organism evidence="8 9">
    <name type="scientific">Halorussus limi</name>
    <dbReference type="NCBI Taxonomy" id="2938695"/>
    <lineage>
        <taxon>Archaea</taxon>
        <taxon>Methanobacteriati</taxon>
        <taxon>Methanobacteriota</taxon>
        <taxon>Stenosarchaea group</taxon>
        <taxon>Halobacteria</taxon>
        <taxon>Halobacteriales</taxon>
        <taxon>Haladaptataceae</taxon>
        <taxon>Halorussus</taxon>
    </lineage>
</organism>
<gene>
    <name evidence="8" type="ORF">M0R89_10615</name>
</gene>
<dbReference type="AlphaFoldDB" id="A0A8U0HQ59"/>
<dbReference type="InterPro" id="IPR045324">
    <property type="entry name" value="Small_multidrug_res"/>
</dbReference>
<evidence type="ECO:0000256" key="6">
    <source>
        <dbReference type="ARBA" id="ARBA00023136"/>
    </source>
</evidence>
<evidence type="ECO:0000313" key="8">
    <source>
        <dbReference type="EMBL" id="UPV73001.1"/>
    </source>
</evidence>
<feature type="transmembrane region" description="Helical" evidence="7">
    <location>
        <begin position="30"/>
        <end position="51"/>
    </location>
</feature>
<feature type="transmembrane region" description="Helical" evidence="7">
    <location>
        <begin position="58"/>
        <end position="79"/>
    </location>
</feature>
<dbReference type="PANTHER" id="PTHR30561:SF1">
    <property type="entry name" value="MULTIDRUG TRANSPORTER EMRE"/>
    <property type="match status" value="1"/>
</dbReference>
<dbReference type="EMBL" id="CP096659">
    <property type="protein sequence ID" value="UPV73001.1"/>
    <property type="molecule type" value="Genomic_DNA"/>
</dbReference>
<evidence type="ECO:0000256" key="7">
    <source>
        <dbReference type="SAM" id="Phobius"/>
    </source>
</evidence>
<evidence type="ECO:0000256" key="2">
    <source>
        <dbReference type="ARBA" id="ARBA00022448"/>
    </source>
</evidence>
<keyword evidence="9" id="KW-1185">Reference proteome</keyword>
<dbReference type="InterPro" id="IPR037185">
    <property type="entry name" value="EmrE-like"/>
</dbReference>
<reference evidence="8 9" key="1">
    <citation type="submission" date="2022-04" db="EMBL/GenBank/DDBJ databases">
        <title>Diverse halophilic archaea isolated from saline environments.</title>
        <authorList>
            <person name="Cui H.-L."/>
        </authorList>
    </citation>
    <scope>NUCLEOTIDE SEQUENCE [LARGE SCALE GENOMIC DNA]</scope>
    <source>
        <strain evidence="8 9">XZYJT49</strain>
    </source>
</reference>
<keyword evidence="6 7" id="KW-0472">Membrane</keyword>
<dbReference type="Proteomes" id="UP000830729">
    <property type="component" value="Chromosome"/>
</dbReference>